<comment type="caution">
    <text evidence="2">The sequence shown here is derived from an EMBL/GenBank/DDBJ whole genome shotgun (WGS) entry which is preliminary data.</text>
</comment>
<dbReference type="EMBL" id="JAGQHR010000735">
    <property type="protein sequence ID" value="MCA9729533.1"/>
    <property type="molecule type" value="Genomic_DNA"/>
</dbReference>
<dbReference type="Proteomes" id="UP000697710">
    <property type="component" value="Unassembled WGS sequence"/>
</dbReference>
<evidence type="ECO:0000313" key="2">
    <source>
        <dbReference type="EMBL" id="MCA9729533.1"/>
    </source>
</evidence>
<accession>A0A956M239</accession>
<name>A0A956M239_UNCEI</name>
<dbReference type="AlphaFoldDB" id="A0A956M239"/>
<feature type="compositionally biased region" description="Basic and acidic residues" evidence="1">
    <location>
        <begin position="52"/>
        <end position="75"/>
    </location>
</feature>
<proteinExistence type="predicted"/>
<sequence length="75" mass="8400">MTTFVVRLLCQGEHGYRGRVRHVMTGEEISFSSLPYLLAFFDEFAGTVAPTGEHDRTEGDDLDEKNIPNPDREGA</sequence>
<gene>
    <name evidence="2" type="ORF">KC729_17735</name>
</gene>
<reference evidence="2" key="1">
    <citation type="submission" date="2020-04" db="EMBL/GenBank/DDBJ databases">
        <authorList>
            <person name="Zhang T."/>
        </authorList>
    </citation>
    <scope>NUCLEOTIDE SEQUENCE</scope>
    <source>
        <strain evidence="2">HKST-UBA01</strain>
    </source>
</reference>
<protein>
    <submittedName>
        <fullName evidence="2">Uncharacterized protein</fullName>
    </submittedName>
</protein>
<reference evidence="2" key="2">
    <citation type="journal article" date="2021" name="Microbiome">
        <title>Successional dynamics and alternative stable states in a saline activated sludge microbial community over 9 years.</title>
        <authorList>
            <person name="Wang Y."/>
            <person name="Ye J."/>
            <person name="Ju F."/>
            <person name="Liu L."/>
            <person name="Boyd J.A."/>
            <person name="Deng Y."/>
            <person name="Parks D.H."/>
            <person name="Jiang X."/>
            <person name="Yin X."/>
            <person name="Woodcroft B.J."/>
            <person name="Tyson G.W."/>
            <person name="Hugenholtz P."/>
            <person name="Polz M.F."/>
            <person name="Zhang T."/>
        </authorList>
    </citation>
    <scope>NUCLEOTIDE SEQUENCE</scope>
    <source>
        <strain evidence="2">HKST-UBA01</strain>
    </source>
</reference>
<organism evidence="2 3">
    <name type="scientific">Eiseniibacteriota bacterium</name>
    <dbReference type="NCBI Taxonomy" id="2212470"/>
    <lineage>
        <taxon>Bacteria</taxon>
        <taxon>Candidatus Eiseniibacteriota</taxon>
    </lineage>
</organism>
<evidence type="ECO:0000256" key="1">
    <source>
        <dbReference type="SAM" id="MobiDB-lite"/>
    </source>
</evidence>
<feature type="region of interest" description="Disordered" evidence="1">
    <location>
        <begin position="49"/>
        <end position="75"/>
    </location>
</feature>
<evidence type="ECO:0000313" key="3">
    <source>
        <dbReference type="Proteomes" id="UP000697710"/>
    </source>
</evidence>